<feature type="compositionally biased region" description="Low complexity" evidence="2">
    <location>
        <begin position="58"/>
        <end position="83"/>
    </location>
</feature>
<evidence type="ECO:0000259" key="3">
    <source>
        <dbReference type="PROSITE" id="PS50175"/>
    </source>
</evidence>
<dbReference type="InterPro" id="IPR001995">
    <property type="entry name" value="Peptidase_A2_cat"/>
</dbReference>
<feature type="domain" description="Peptidase A2" evidence="3">
    <location>
        <begin position="180"/>
        <end position="218"/>
    </location>
</feature>
<dbReference type="Proteomes" id="UP001159363">
    <property type="component" value="Chromosome 3"/>
</dbReference>
<protein>
    <recommendedName>
        <fullName evidence="3">Peptidase A2 domain-containing protein</fullName>
    </recommendedName>
</protein>
<sequence length="292" mass="32553">MVDKKTSEQLQLRPKLMLEEAVLVAKQANLQSKQSLVLYHEQQHGGEVSRVQIRRRSSPQGASQQQGSFRHHSSSQQRASHVQGPSTLSEDNRCHFCGLHTPMRGLSVQPVKLRVSAVVSSGIGLLCVQLGEDQTKIRNGQNRQSENDDREDVFIGGLWLNALGTDKQTTVKIVDFEKSVNFLIDTGADVSCVPTSVVPEKMLPIAKKTEEPISGPDGYHLKVIGFLGLILETKDKQTCSKVYKLLYWEDSVCRIWEFVCFKEGRCMVAKVRGECGLASEFSKVNVPVEFPE</sequence>
<accession>A0ABQ9HZ64</accession>
<dbReference type="PROSITE" id="PS50175">
    <property type="entry name" value="ASP_PROT_RETROV"/>
    <property type="match status" value="1"/>
</dbReference>
<evidence type="ECO:0000313" key="5">
    <source>
        <dbReference type="Proteomes" id="UP001159363"/>
    </source>
</evidence>
<keyword evidence="1" id="KW-0378">Hydrolase</keyword>
<proteinExistence type="predicted"/>
<keyword evidence="5" id="KW-1185">Reference proteome</keyword>
<reference evidence="4 5" key="1">
    <citation type="submission" date="2023-02" db="EMBL/GenBank/DDBJ databases">
        <title>LHISI_Scaffold_Assembly.</title>
        <authorList>
            <person name="Stuart O.P."/>
            <person name="Cleave R."/>
            <person name="Magrath M.J.L."/>
            <person name="Mikheyev A.S."/>
        </authorList>
    </citation>
    <scope>NUCLEOTIDE SEQUENCE [LARGE SCALE GENOMIC DNA]</scope>
    <source>
        <strain evidence="4">Daus_M_001</strain>
        <tissue evidence="4">Leg muscle</tissue>
    </source>
</reference>
<evidence type="ECO:0000313" key="4">
    <source>
        <dbReference type="EMBL" id="KAJ8889693.1"/>
    </source>
</evidence>
<dbReference type="SUPFAM" id="SSF50630">
    <property type="entry name" value="Acid proteases"/>
    <property type="match status" value="1"/>
</dbReference>
<organism evidence="4 5">
    <name type="scientific">Dryococelus australis</name>
    <dbReference type="NCBI Taxonomy" id="614101"/>
    <lineage>
        <taxon>Eukaryota</taxon>
        <taxon>Metazoa</taxon>
        <taxon>Ecdysozoa</taxon>
        <taxon>Arthropoda</taxon>
        <taxon>Hexapoda</taxon>
        <taxon>Insecta</taxon>
        <taxon>Pterygota</taxon>
        <taxon>Neoptera</taxon>
        <taxon>Polyneoptera</taxon>
        <taxon>Phasmatodea</taxon>
        <taxon>Verophasmatodea</taxon>
        <taxon>Anareolatae</taxon>
        <taxon>Phasmatidae</taxon>
        <taxon>Eurycanthinae</taxon>
        <taxon>Dryococelus</taxon>
    </lineage>
</organism>
<feature type="region of interest" description="Disordered" evidence="2">
    <location>
        <begin position="47"/>
        <end position="88"/>
    </location>
</feature>
<gene>
    <name evidence="4" type="ORF">PR048_009194</name>
</gene>
<comment type="caution">
    <text evidence="4">The sequence shown here is derived from an EMBL/GenBank/DDBJ whole genome shotgun (WGS) entry which is preliminary data.</text>
</comment>
<evidence type="ECO:0000256" key="1">
    <source>
        <dbReference type="ARBA" id="ARBA00022801"/>
    </source>
</evidence>
<dbReference type="InterPro" id="IPR021109">
    <property type="entry name" value="Peptidase_aspartic_dom_sf"/>
</dbReference>
<dbReference type="InterPro" id="IPR001969">
    <property type="entry name" value="Aspartic_peptidase_AS"/>
</dbReference>
<dbReference type="PROSITE" id="PS00141">
    <property type="entry name" value="ASP_PROTEASE"/>
    <property type="match status" value="1"/>
</dbReference>
<evidence type="ECO:0000256" key="2">
    <source>
        <dbReference type="SAM" id="MobiDB-lite"/>
    </source>
</evidence>
<dbReference type="EMBL" id="JARBHB010000003">
    <property type="protein sequence ID" value="KAJ8889693.1"/>
    <property type="molecule type" value="Genomic_DNA"/>
</dbReference>
<name>A0ABQ9HZ64_9NEOP</name>